<reference evidence="11" key="3">
    <citation type="journal article" date="2014" name="Nature">
        <title>Elephant shark genome provides unique insights into gnathostome evolution.</title>
        <authorList>
            <consortium name="International Elephant Shark Genome Sequencing Consortium"/>
            <person name="Venkatesh B."/>
            <person name="Lee A.P."/>
            <person name="Ravi V."/>
            <person name="Maurya A.K."/>
            <person name="Lian M.M."/>
            <person name="Swann J.B."/>
            <person name="Ohta Y."/>
            <person name="Flajnik M.F."/>
            <person name="Sutoh Y."/>
            <person name="Kasahara M."/>
            <person name="Hoon S."/>
            <person name="Gangu V."/>
            <person name="Roy S.W."/>
            <person name="Irimia M."/>
            <person name="Korzh V."/>
            <person name="Kondrychyn I."/>
            <person name="Lim Z.W."/>
            <person name="Tay B.H."/>
            <person name="Tohari S."/>
            <person name="Kong K.W."/>
            <person name="Ho S."/>
            <person name="Lorente-Galdos B."/>
            <person name="Quilez J."/>
            <person name="Marques-Bonet T."/>
            <person name="Raney B.J."/>
            <person name="Ingham P.W."/>
            <person name="Tay A."/>
            <person name="Hillier L.W."/>
            <person name="Minx P."/>
            <person name="Boehm T."/>
            <person name="Wilson R.K."/>
            <person name="Brenner S."/>
            <person name="Warren W.C."/>
        </authorList>
    </citation>
    <scope>NUCLEOTIDE SEQUENCE [LARGE SCALE GENOMIC DNA]</scope>
</reference>
<organism evidence="10 11">
    <name type="scientific">Callorhinchus milii</name>
    <name type="common">Ghost shark</name>
    <dbReference type="NCBI Taxonomy" id="7868"/>
    <lineage>
        <taxon>Eukaryota</taxon>
        <taxon>Metazoa</taxon>
        <taxon>Chordata</taxon>
        <taxon>Craniata</taxon>
        <taxon>Vertebrata</taxon>
        <taxon>Chondrichthyes</taxon>
        <taxon>Holocephali</taxon>
        <taxon>Chimaeriformes</taxon>
        <taxon>Callorhinchidae</taxon>
        <taxon>Callorhinchus</taxon>
    </lineage>
</organism>
<keyword evidence="4" id="KW-0472">Membrane</keyword>
<dbReference type="PRINTS" id="PR00289">
    <property type="entry name" value="DISINTEGRIN"/>
</dbReference>
<evidence type="ECO:0000256" key="2">
    <source>
        <dbReference type="ARBA" id="ARBA00022692"/>
    </source>
</evidence>
<keyword evidence="3" id="KW-1133">Transmembrane helix</keyword>
<dbReference type="CDD" id="cd04269">
    <property type="entry name" value="ZnMc_adamalysin_II_like"/>
    <property type="match status" value="1"/>
</dbReference>
<comment type="subcellular location">
    <subcellularLocation>
        <location evidence="1">Membrane</location>
        <topology evidence="1">Single-pass membrane protein</topology>
    </subcellularLocation>
</comment>
<dbReference type="Proteomes" id="UP000314986">
    <property type="component" value="Unassembled WGS sequence"/>
</dbReference>
<dbReference type="InterPro" id="IPR034027">
    <property type="entry name" value="Reprolysin_adamalysin"/>
</dbReference>
<dbReference type="InterPro" id="IPR018358">
    <property type="entry name" value="Disintegrin_CS"/>
</dbReference>
<keyword evidence="7" id="KW-0479">Metal-binding</keyword>
<dbReference type="PROSITE" id="PS50215">
    <property type="entry name" value="ADAM_MEPRO"/>
    <property type="match status" value="1"/>
</dbReference>
<feature type="domain" description="Disintegrin" evidence="8">
    <location>
        <begin position="208"/>
        <end position="294"/>
    </location>
</feature>
<dbReference type="InterPro" id="IPR001762">
    <property type="entry name" value="Disintegrin_dom"/>
</dbReference>
<dbReference type="FunFam" id="3.40.390.10:FF:000002">
    <property type="entry name" value="Disintegrin and metalloproteinase domain-containing protein 22"/>
    <property type="match status" value="1"/>
</dbReference>
<reference evidence="11" key="1">
    <citation type="journal article" date="2006" name="Science">
        <title>Ancient noncoding elements conserved in the human genome.</title>
        <authorList>
            <person name="Venkatesh B."/>
            <person name="Kirkness E.F."/>
            <person name="Loh Y.H."/>
            <person name="Halpern A.L."/>
            <person name="Lee A.P."/>
            <person name="Johnson J."/>
            <person name="Dandona N."/>
            <person name="Viswanathan L.D."/>
            <person name="Tay A."/>
            <person name="Venter J.C."/>
            <person name="Strausberg R.L."/>
            <person name="Brenner S."/>
        </authorList>
    </citation>
    <scope>NUCLEOTIDE SEQUENCE [LARGE SCALE GENOMIC DNA]</scope>
</reference>
<dbReference type="PROSITE" id="PS50214">
    <property type="entry name" value="DISINTEGRIN_2"/>
    <property type="match status" value="1"/>
</dbReference>
<feature type="binding site" evidence="7">
    <location>
        <position position="147"/>
    </location>
    <ligand>
        <name>Zn(2+)</name>
        <dbReference type="ChEBI" id="CHEBI:29105"/>
        <note>catalytic</note>
    </ligand>
</feature>
<feature type="disulfide bond" evidence="6">
    <location>
        <begin position="266"/>
        <end position="286"/>
    </location>
</feature>
<evidence type="ECO:0000256" key="6">
    <source>
        <dbReference type="PROSITE-ProRule" id="PRU00068"/>
    </source>
</evidence>
<feature type="binding site" evidence="7">
    <location>
        <position position="137"/>
    </location>
    <ligand>
        <name>Zn(2+)</name>
        <dbReference type="ChEBI" id="CHEBI:29105"/>
        <note>catalytic</note>
    </ligand>
</feature>
<dbReference type="GO" id="GO:0046872">
    <property type="term" value="F:metal ion binding"/>
    <property type="evidence" value="ECO:0007669"/>
    <property type="project" value="UniProtKB-KW"/>
</dbReference>
<evidence type="ECO:0000256" key="3">
    <source>
        <dbReference type="ARBA" id="ARBA00022989"/>
    </source>
</evidence>
<feature type="binding site" evidence="7">
    <location>
        <position position="141"/>
    </location>
    <ligand>
        <name>Zn(2+)</name>
        <dbReference type="ChEBI" id="CHEBI:29105"/>
        <note>catalytic</note>
    </ligand>
</feature>
<dbReference type="Ensembl" id="ENSCMIT00000048987.1">
    <property type="protein sequence ID" value="ENSCMIP00000048313.1"/>
    <property type="gene ID" value="ENSCMIG00000019754.1"/>
</dbReference>
<dbReference type="PANTHER" id="PTHR11905:SF19">
    <property type="entry name" value="DISINTEGRIN AND METALLOPROTEINASE DOMAIN-CONTAINING PROTEIN 19"/>
    <property type="match status" value="1"/>
</dbReference>
<evidence type="ECO:0000259" key="8">
    <source>
        <dbReference type="PROSITE" id="PS50214"/>
    </source>
</evidence>
<dbReference type="Gene3D" id="3.40.390.10">
    <property type="entry name" value="Collagenase (Catalytic Domain)"/>
    <property type="match status" value="1"/>
</dbReference>
<dbReference type="GO" id="GO:0004222">
    <property type="term" value="F:metalloendopeptidase activity"/>
    <property type="evidence" value="ECO:0007669"/>
    <property type="project" value="InterPro"/>
</dbReference>
<dbReference type="AlphaFoldDB" id="A0A4W3K950"/>
<dbReference type="Gene3D" id="4.10.70.10">
    <property type="entry name" value="Disintegrin domain"/>
    <property type="match status" value="1"/>
</dbReference>
<dbReference type="GO" id="GO:0016020">
    <property type="term" value="C:membrane"/>
    <property type="evidence" value="ECO:0007669"/>
    <property type="project" value="UniProtKB-SubCell"/>
</dbReference>
<keyword evidence="7" id="KW-0862">Zinc</keyword>
<sequence>MKYVELYLVADYAEFQKHKWDIEKTKLKLKETANYVDKYYRSLNIRIALVHVEVWTHEDMCDVRENPYNTLWSFLKWRRKALAMKKHDNAQLVTGITFNGTTIGLAPLMGMCSDYQSGGVNMDHSDSAIGVAATMAHEMGHNFGMSHDSKGCCKASPEDGGCIMAAATGHPFPKVFNKCNEKELQKYLHNGGGMCLFNMPDTKTLYGGQRCGNGYVEEGEECDCGEVEECVNPCCNPNNCKLKAKAECAHGVCCDKCKLRMPGTECRKSAGPCDLPEYCSGNSEFCPANFYQMDGASCERGEAYCYNGMCLTYKNQCMLLWGSGARTAPQICFERVNAAGDSYGNCGKDNQGNYRKCETRNAKCGKIQCQSWAQKPLDANAVAIDTTITLDTKKVQCRGTHVYKTPELEGDMLDPGLVMTGTKCGNKDICNNNHNCHCESGWAPPFCNKPGHGGSIDSGTPLPDSEWTLLSSQNPKLIPLYLCCLARYLLVSVRSTFIFASKIMASFLIVLWSPPPSLPLVPGQPPPPSSAAGHYPV</sequence>
<evidence type="ECO:0000313" key="10">
    <source>
        <dbReference type="Ensembl" id="ENSCMIP00000048313.1"/>
    </source>
</evidence>
<evidence type="ECO:0000313" key="11">
    <source>
        <dbReference type="Proteomes" id="UP000314986"/>
    </source>
</evidence>
<dbReference type="Pfam" id="PF08516">
    <property type="entry name" value="ADAM_CR"/>
    <property type="match status" value="1"/>
</dbReference>
<dbReference type="InParanoid" id="A0A4W3K950"/>
<dbReference type="FunFam" id="4.10.70.10:FF:000001">
    <property type="entry name" value="Disintegrin and metalloproteinase domain-containing protein 22"/>
    <property type="match status" value="1"/>
</dbReference>
<dbReference type="Pfam" id="PF01421">
    <property type="entry name" value="Reprolysin"/>
    <property type="match status" value="1"/>
</dbReference>
<dbReference type="GO" id="GO:0006509">
    <property type="term" value="P:membrane protein ectodomain proteolysis"/>
    <property type="evidence" value="ECO:0007669"/>
    <property type="project" value="TreeGrafter"/>
</dbReference>
<feature type="domain" description="Peptidase M12B" evidence="9">
    <location>
        <begin position="2"/>
        <end position="200"/>
    </location>
</feature>
<dbReference type="SMART" id="SM00050">
    <property type="entry name" value="DISIN"/>
    <property type="match status" value="1"/>
</dbReference>
<reference evidence="10" key="5">
    <citation type="submission" date="2025-09" db="UniProtKB">
        <authorList>
            <consortium name="Ensembl"/>
        </authorList>
    </citation>
    <scope>IDENTIFICATION</scope>
</reference>
<evidence type="ECO:0000256" key="1">
    <source>
        <dbReference type="ARBA" id="ARBA00004167"/>
    </source>
</evidence>
<dbReference type="PROSITE" id="PS01186">
    <property type="entry name" value="EGF_2"/>
    <property type="match status" value="1"/>
</dbReference>
<keyword evidence="11" id="KW-1185">Reference proteome</keyword>
<dbReference type="InterPro" id="IPR000742">
    <property type="entry name" value="EGF"/>
</dbReference>
<feature type="active site" evidence="7">
    <location>
        <position position="138"/>
    </location>
</feature>
<proteinExistence type="predicted"/>
<accession>A0A4W3K950</accession>
<dbReference type="SUPFAM" id="SSF55486">
    <property type="entry name" value="Metalloproteases ('zincins'), catalytic domain"/>
    <property type="match status" value="1"/>
</dbReference>
<dbReference type="PANTHER" id="PTHR11905">
    <property type="entry name" value="ADAM A DISINTEGRIN AND METALLOPROTEASE DOMAIN"/>
    <property type="match status" value="1"/>
</dbReference>
<name>A0A4W3K950_CALMI</name>
<dbReference type="PROSITE" id="PS00427">
    <property type="entry name" value="DISINTEGRIN_1"/>
    <property type="match status" value="1"/>
</dbReference>
<reference evidence="10" key="4">
    <citation type="submission" date="2025-08" db="UniProtKB">
        <authorList>
            <consortium name="Ensembl"/>
        </authorList>
    </citation>
    <scope>IDENTIFICATION</scope>
</reference>
<keyword evidence="2" id="KW-0812">Transmembrane</keyword>
<dbReference type="GeneTree" id="ENSGT00940000159624"/>
<reference evidence="11" key="2">
    <citation type="journal article" date="2007" name="PLoS Biol.">
        <title>Survey sequencing and comparative analysis of the elephant shark (Callorhinchus milii) genome.</title>
        <authorList>
            <person name="Venkatesh B."/>
            <person name="Kirkness E.F."/>
            <person name="Loh Y.H."/>
            <person name="Halpern A.L."/>
            <person name="Lee A.P."/>
            <person name="Johnson J."/>
            <person name="Dandona N."/>
            <person name="Viswanathan L.D."/>
            <person name="Tay A."/>
            <person name="Venter J.C."/>
            <person name="Strausberg R.L."/>
            <person name="Brenner S."/>
        </authorList>
    </citation>
    <scope>NUCLEOTIDE SEQUENCE [LARGE SCALE GENOMIC DNA]</scope>
</reference>
<dbReference type="SMART" id="SM00608">
    <property type="entry name" value="ACR"/>
    <property type="match status" value="1"/>
</dbReference>
<dbReference type="InterPro" id="IPR001590">
    <property type="entry name" value="Peptidase_M12B"/>
</dbReference>
<dbReference type="Pfam" id="PF00200">
    <property type="entry name" value="Disintegrin"/>
    <property type="match status" value="1"/>
</dbReference>
<dbReference type="OMA" id="HGVCCEN"/>
<protein>
    <submittedName>
        <fullName evidence="10">ADAM metallopeptidase domain 19</fullName>
    </submittedName>
</protein>
<comment type="caution">
    <text evidence="7">Lacks conserved residue(s) required for the propagation of feature annotation.</text>
</comment>
<dbReference type="InterPro" id="IPR006586">
    <property type="entry name" value="ADAM_Cys-rich"/>
</dbReference>
<evidence type="ECO:0000256" key="5">
    <source>
        <dbReference type="ARBA" id="ARBA00023157"/>
    </source>
</evidence>
<evidence type="ECO:0000259" key="9">
    <source>
        <dbReference type="PROSITE" id="PS50215"/>
    </source>
</evidence>
<dbReference type="InterPro" id="IPR024079">
    <property type="entry name" value="MetalloPept_cat_dom_sf"/>
</dbReference>
<keyword evidence="5 6" id="KW-1015">Disulfide bond</keyword>
<evidence type="ECO:0000256" key="4">
    <source>
        <dbReference type="ARBA" id="ARBA00023136"/>
    </source>
</evidence>
<dbReference type="InterPro" id="IPR036436">
    <property type="entry name" value="Disintegrin_dom_sf"/>
</dbReference>
<dbReference type="SUPFAM" id="SSF57552">
    <property type="entry name" value="Blood coagulation inhibitor (disintegrin)"/>
    <property type="match status" value="1"/>
</dbReference>
<evidence type="ECO:0000256" key="7">
    <source>
        <dbReference type="PROSITE-ProRule" id="PRU00276"/>
    </source>
</evidence>